<dbReference type="InterPro" id="IPR006675">
    <property type="entry name" value="HDIG_dom"/>
</dbReference>
<accession>A0A0W8E3S4</accession>
<dbReference type="InterPro" id="IPR003607">
    <property type="entry name" value="HD/PDEase_dom"/>
</dbReference>
<evidence type="ECO:0000259" key="1">
    <source>
        <dbReference type="PROSITE" id="PS51831"/>
    </source>
</evidence>
<dbReference type="PROSITE" id="PS51832">
    <property type="entry name" value="HD_GYP"/>
    <property type="match status" value="1"/>
</dbReference>
<dbReference type="InterPro" id="IPR006674">
    <property type="entry name" value="HD_domain"/>
</dbReference>
<comment type="caution">
    <text evidence="3">The sequence shown here is derived from an EMBL/GenBank/DDBJ whole genome shotgun (WGS) entry which is preliminary data.</text>
</comment>
<organism evidence="3">
    <name type="scientific">hydrocarbon metagenome</name>
    <dbReference type="NCBI Taxonomy" id="938273"/>
    <lineage>
        <taxon>unclassified sequences</taxon>
        <taxon>metagenomes</taxon>
        <taxon>ecological metagenomes</taxon>
    </lineage>
</organism>
<dbReference type="PROSITE" id="PS51831">
    <property type="entry name" value="HD"/>
    <property type="match status" value="1"/>
</dbReference>
<dbReference type="GO" id="GO:0016787">
    <property type="term" value="F:hydrolase activity"/>
    <property type="evidence" value="ECO:0007669"/>
    <property type="project" value="UniProtKB-KW"/>
</dbReference>
<evidence type="ECO:0000313" key="3">
    <source>
        <dbReference type="EMBL" id="KUG03221.1"/>
    </source>
</evidence>
<dbReference type="AlphaFoldDB" id="A0A0W8E3S4"/>
<feature type="domain" description="HD" evidence="1">
    <location>
        <begin position="128"/>
        <end position="251"/>
    </location>
</feature>
<dbReference type="PANTHER" id="PTHR43155:SF2">
    <property type="entry name" value="CYCLIC DI-GMP PHOSPHODIESTERASE PA4108"/>
    <property type="match status" value="1"/>
</dbReference>
<proteinExistence type="predicted"/>
<name>A0A0W8E3S4_9ZZZZ</name>
<dbReference type="EMBL" id="LNQE01001888">
    <property type="protein sequence ID" value="KUG03221.1"/>
    <property type="molecule type" value="Genomic_DNA"/>
</dbReference>
<reference evidence="3" key="1">
    <citation type="journal article" date="2015" name="Proc. Natl. Acad. Sci. U.S.A.">
        <title>Networks of energetic and metabolic interactions define dynamics in microbial communities.</title>
        <authorList>
            <person name="Embree M."/>
            <person name="Liu J.K."/>
            <person name="Al-Bassam M.M."/>
            <person name="Zengler K."/>
        </authorList>
    </citation>
    <scope>NUCLEOTIDE SEQUENCE</scope>
</reference>
<sequence length="361" mass="40662">MRRIKTNNLRPDMIVARTIIDSDSRVLLSSGMSLTEKYIDRLAELGIASIFVKDGLLDDEVLANDIVAETTRAETVKVVKNSFVDLEKKSSFNVHAVKNIVNNIIDELLDNKNILIHLTDIRSFDDYTFGHSVNVCILSIITAITLGYNQAKLKELGVGALLHDIGKTRLDKEVLNKPGDLTPEEFNEIKRHTEYGFNILREYMEISLLSAHIAYQHHERWDGNGYPRGLVGIDIHQHARIVAAADVYDALLADRPYRPAYNVNQALNILSRMAGSYLDFDCVTALKSNVAIYPIGSFVQLTTGDICIVVDANKANPTRPKLKIVLDKEKKRIPNPREIDLSRLKTVMITRPIQEEEVPFN</sequence>
<dbReference type="SUPFAM" id="SSF109604">
    <property type="entry name" value="HD-domain/PDEase-like"/>
    <property type="match status" value="1"/>
</dbReference>
<dbReference type="NCBIfam" id="TIGR00277">
    <property type="entry name" value="HDIG"/>
    <property type="match status" value="1"/>
</dbReference>
<keyword evidence="3" id="KW-0378">Hydrolase</keyword>
<evidence type="ECO:0000259" key="2">
    <source>
        <dbReference type="PROSITE" id="PS51832"/>
    </source>
</evidence>
<feature type="domain" description="HD-GYP" evidence="2">
    <location>
        <begin position="106"/>
        <end position="302"/>
    </location>
</feature>
<dbReference type="SMART" id="SM00471">
    <property type="entry name" value="HDc"/>
    <property type="match status" value="1"/>
</dbReference>
<protein>
    <submittedName>
        <fullName evidence="3">Metal dependent phosphohydrolase</fullName>
    </submittedName>
</protein>
<dbReference type="Pfam" id="PF13487">
    <property type="entry name" value="HD_5"/>
    <property type="match status" value="1"/>
</dbReference>
<dbReference type="PANTHER" id="PTHR43155">
    <property type="entry name" value="CYCLIC DI-GMP PHOSPHODIESTERASE PA4108-RELATED"/>
    <property type="match status" value="1"/>
</dbReference>
<dbReference type="InterPro" id="IPR037522">
    <property type="entry name" value="HD_GYP_dom"/>
</dbReference>
<dbReference type="Gene3D" id="1.10.3210.10">
    <property type="entry name" value="Hypothetical protein af1432"/>
    <property type="match status" value="1"/>
</dbReference>
<dbReference type="CDD" id="cd00077">
    <property type="entry name" value="HDc"/>
    <property type="match status" value="1"/>
</dbReference>
<gene>
    <name evidence="3" type="ORF">ASZ90_019320</name>
</gene>